<evidence type="ECO:0000313" key="2">
    <source>
        <dbReference type="EMBL" id="EXA31019.1"/>
    </source>
</evidence>
<sequence length="185" mass="20308">MALSGQLGSLWTILAHWDSLQEFQAAKTTDSLRSLSSPTADAVRGGNNETVVTVEIVPGDMVELNIGDTIPVDIRLVEAVNFEANEALLASEPPCAQRCRCYLLKGLSFMCQRGAQLLAGMESAIQDVERGLSQRKLLLAMAFHVQLLELASKAWKVDKRVILIARNCPAARKRVYEIGFSPRKP</sequence>
<proteinExistence type="predicted"/>
<dbReference type="OrthoDB" id="3352408at2759"/>
<dbReference type="SUPFAM" id="SSF81653">
    <property type="entry name" value="Calcium ATPase, transduction domain A"/>
    <property type="match status" value="1"/>
</dbReference>
<organism evidence="2">
    <name type="scientific">Fusarium oxysporum f. sp. pisi HDV247</name>
    <dbReference type="NCBI Taxonomy" id="1080344"/>
    <lineage>
        <taxon>Eukaryota</taxon>
        <taxon>Fungi</taxon>
        <taxon>Dikarya</taxon>
        <taxon>Ascomycota</taxon>
        <taxon>Pezizomycotina</taxon>
        <taxon>Sordariomycetes</taxon>
        <taxon>Hypocreomycetidae</taxon>
        <taxon>Hypocreales</taxon>
        <taxon>Nectriaceae</taxon>
        <taxon>Fusarium</taxon>
        <taxon>Fusarium oxysporum species complex</taxon>
    </lineage>
</organism>
<dbReference type="Pfam" id="PF00122">
    <property type="entry name" value="E1-E2_ATPase"/>
    <property type="match status" value="1"/>
</dbReference>
<evidence type="ECO:0000259" key="1">
    <source>
        <dbReference type="Pfam" id="PF00122"/>
    </source>
</evidence>
<gene>
    <name evidence="2" type="ORF">FOVG_17657</name>
</gene>
<dbReference type="AlphaFoldDB" id="W9NEA9"/>
<dbReference type="PANTHER" id="PTHR42861">
    <property type="entry name" value="CALCIUM-TRANSPORTING ATPASE"/>
    <property type="match status" value="1"/>
</dbReference>
<feature type="domain" description="P-type ATPase A" evidence="1">
    <location>
        <begin position="35"/>
        <end position="92"/>
    </location>
</feature>
<dbReference type="Proteomes" id="UP000030751">
    <property type="component" value="Unassembled WGS sequence"/>
</dbReference>
<dbReference type="HOGENOM" id="CLU_1461379_0_0_1"/>
<protein>
    <recommendedName>
        <fullName evidence="1">P-type ATPase A domain-containing protein</fullName>
    </recommendedName>
</protein>
<dbReference type="InterPro" id="IPR059000">
    <property type="entry name" value="ATPase_P-type_domA"/>
</dbReference>
<dbReference type="Gene3D" id="2.70.150.10">
    <property type="entry name" value="Calcium-transporting ATPase, cytoplasmic transduction domain A"/>
    <property type="match status" value="1"/>
</dbReference>
<dbReference type="EMBL" id="JH651027">
    <property type="protein sequence ID" value="EXA31019.1"/>
    <property type="molecule type" value="Genomic_DNA"/>
</dbReference>
<reference evidence="2" key="2">
    <citation type="submission" date="2012-05" db="EMBL/GenBank/DDBJ databases">
        <title>Annotation of the Genome Sequence of Fusarium oxysporum HDV247.</title>
        <authorList>
            <consortium name="The Broad Institute Genomics Platform"/>
            <person name="Ma L.-J."/>
            <person name="Corby-Kistler H."/>
            <person name="Broz K."/>
            <person name="Gale L.R."/>
            <person name="Jonkers W."/>
            <person name="O'Donnell K."/>
            <person name="Ploetz R."/>
            <person name="Steinberg C."/>
            <person name="Schwartz D.C."/>
            <person name="VanEtten H."/>
            <person name="Zhou S."/>
            <person name="Young S.K."/>
            <person name="Zeng Q."/>
            <person name="Gargeya S."/>
            <person name="Fitzgerald M."/>
            <person name="Abouelleil A."/>
            <person name="Alvarado L."/>
            <person name="Chapman S.B."/>
            <person name="Gainer-Dewar J."/>
            <person name="Goldberg J."/>
            <person name="Griggs A."/>
            <person name="Gujja S."/>
            <person name="Hansen M."/>
            <person name="Howarth C."/>
            <person name="Imamovic A."/>
            <person name="Ireland A."/>
            <person name="Larimer J."/>
            <person name="McCowan C."/>
            <person name="Murphy C."/>
            <person name="Pearson M."/>
            <person name="Poon T.W."/>
            <person name="Priest M."/>
            <person name="Roberts A."/>
            <person name="Saif S."/>
            <person name="Shea T."/>
            <person name="Sykes S."/>
            <person name="Wortman J."/>
            <person name="Nusbaum C."/>
            <person name="Birren B."/>
        </authorList>
    </citation>
    <scope>NUCLEOTIDE SEQUENCE</scope>
    <source>
        <strain evidence="2">HDV247</strain>
    </source>
</reference>
<dbReference type="InterPro" id="IPR008250">
    <property type="entry name" value="ATPase_P-typ_transduc_dom_A_sf"/>
</dbReference>
<reference evidence="2" key="1">
    <citation type="submission" date="2011-10" db="EMBL/GenBank/DDBJ databases">
        <title>The Genome Sequence of Fusarium oxysporum HDV247.</title>
        <authorList>
            <consortium name="The Broad Institute Genome Sequencing Platform"/>
            <person name="Ma L.-J."/>
            <person name="Gale L.R."/>
            <person name="Schwartz D.C."/>
            <person name="Zhou S."/>
            <person name="Corby-Kistler H."/>
            <person name="Young S.K."/>
            <person name="Zeng Q."/>
            <person name="Gargeya S."/>
            <person name="Fitzgerald M."/>
            <person name="Haas B."/>
            <person name="Abouelleil A."/>
            <person name="Alvarado L."/>
            <person name="Arachchi H.M."/>
            <person name="Berlin A."/>
            <person name="Brown A."/>
            <person name="Chapman S.B."/>
            <person name="Chen Z."/>
            <person name="Dunbar C."/>
            <person name="Freedman E."/>
            <person name="Gearin G."/>
            <person name="Goldberg J."/>
            <person name="Griggs A."/>
            <person name="Gujja S."/>
            <person name="Heiman D."/>
            <person name="Howarth C."/>
            <person name="Larson L."/>
            <person name="Lui A."/>
            <person name="MacDonald P.J.P."/>
            <person name="Montmayeur A."/>
            <person name="Murphy C."/>
            <person name="Neiman D."/>
            <person name="Pearson M."/>
            <person name="Priest M."/>
            <person name="Roberts A."/>
            <person name="Saif S."/>
            <person name="Shea T."/>
            <person name="Shenoy N."/>
            <person name="Sisk P."/>
            <person name="Stolte C."/>
            <person name="Sykes S."/>
            <person name="Wortman J."/>
            <person name="Nusbaum C."/>
            <person name="Birren B."/>
        </authorList>
    </citation>
    <scope>NUCLEOTIDE SEQUENCE [LARGE SCALE GENOMIC DNA]</scope>
    <source>
        <strain evidence="2">HDV247</strain>
    </source>
</reference>
<name>W9NEA9_FUSOX</name>
<accession>W9NEA9</accession>